<comment type="similarity">
    <text evidence="2">Belongs to the ABC-4 integral membrane protein family. LolC/E subfamily.</text>
</comment>
<dbReference type="STRING" id="1457154.CAPSK01_001859"/>
<feature type="transmembrane region" description="Helical" evidence="7">
    <location>
        <begin position="366"/>
        <end position="388"/>
    </location>
</feature>
<keyword evidence="4 7" id="KW-0812">Transmembrane</keyword>
<accession>A0A084Y169</accession>
<keyword evidence="10" id="KW-0449">Lipoprotein</keyword>
<evidence type="ECO:0000256" key="2">
    <source>
        <dbReference type="ARBA" id="ARBA00005236"/>
    </source>
</evidence>
<evidence type="ECO:0000256" key="4">
    <source>
        <dbReference type="ARBA" id="ARBA00022692"/>
    </source>
</evidence>
<evidence type="ECO:0000259" key="8">
    <source>
        <dbReference type="Pfam" id="PF02687"/>
    </source>
</evidence>
<proteinExistence type="inferred from homology"/>
<dbReference type="PANTHER" id="PTHR30489:SF0">
    <property type="entry name" value="LIPOPROTEIN-RELEASING SYSTEM TRANSMEMBRANE PROTEIN LOLE"/>
    <property type="match status" value="1"/>
</dbReference>
<dbReference type="RefSeq" id="WP_273703338.1">
    <property type="nucleotide sequence ID" value="NZ_JDSS02000020.1"/>
</dbReference>
<organism evidence="10 11">
    <name type="scientific">Candidatus Accumulibacter vicinus</name>
    <dbReference type="NCBI Taxonomy" id="2954382"/>
    <lineage>
        <taxon>Bacteria</taxon>
        <taxon>Pseudomonadati</taxon>
        <taxon>Pseudomonadota</taxon>
        <taxon>Betaproteobacteria</taxon>
        <taxon>Candidatus Accumulibacter</taxon>
    </lineage>
</organism>
<evidence type="ECO:0000256" key="1">
    <source>
        <dbReference type="ARBA" id="ARBA00004651"/>
    </source>
</evidence>
<keyword evidence="3" id="KW-1003">Cell membrane</keyword>
<name>A0A084Y169_9PROT</name>
<dbReference type="GO" id="GO:0044874">
    <property type="term" value="P:lipoprotein localization to outer membrane"/>
    <property type="evidence" value="ECO:0007669"/>
    <property type="project" value="TreeGrafter"/>
</dbReference>
<feature type="domain" description="ABC3 transporter permease C-terminal" evidence="8">
    <location>
        <begin position="274"/>
        <end position="396"/>
    </location>
</feature>
<evidence type="ECO:0000259" key="9">
    <source>
        <dbReference type="Pfam" id="PF12704"/>
    </source>
</evidence>
<dbReference type="InterPro" id="IPR025857">
    <property type="entry name" value="MacB_PCD"/>
</dbReference>
<sequence>MLTDAFLAARNIARQRRRSAFALAAIAFGVAALIVANGFIDWIMFKHRETTITSQYGHIQVTRKGYFEEGTADPFGYLLPKSSPVQHAIERLPELRVLGRRLAFSGLVSKGDETISFVAEGVEPDKEQVLSSSLRIPKGANLSANDPNGIILGLGLAANLGIDVGDTVVLMANTATGSINAVECRVRGFFATMSKAYDDVALRVPLTTAQKLLKVEGAHTWALLLSETEQADLTLRTLRQRFANEGLVFTEWIELADFHVKAVSLLAKQAGVMRVIIAVIIVLSIFNTMMMSVMERTGEIGTIMALGLTRRDLLRMIVVEGAVLGIVGGLLGLALGTLLAWVISYIGIPMPPPPGQSWGFMGEVMVTGRLAIEALLLAVGSTLIASIIPARTASGMVIVDALRFNR</sequence>
<keyword evidence="5 7" id="KW-1133">Transmembrane helix</keyword>
<reference evidence="10 11" key="1">
    <citation type="submission" date="2014-07" db="EMBL/GenBank/DDBJ databases">
        <title>Expanding our view of genomic diversity in Candidatus Accumulibacter clades.</title>
        <authorList>
            <person name="Skennerton C.T."/>
            <person name="Barr J.J."/>
            <person name="Slater F.R."/>
            <person name="Bond P.L."/>
            <person name="Tyson G.W."/>
        </authorList>
    </citation>
    <scope>NUCLEOTIDE SEQUENCE [LARGE SCALE GENOMIC DNA]</scope>
    <source>
        <strain evidence="11">SK-01</strain>
    </source>
</reference>
<dbReference type="PANTHER" id="PTHR30489">
    <property type="entry name" value="LIPOPROTEIN-RELEASING SYSTEM TRANSMEMBRANE PROTEIN LOLE"/>
    <property type="match status" value="1"/>
</dbReference>
<evidence type="ECO:0000256" key="6">
    <source>
        <dbReference type="ARBA" id="ARBA00023136"/>
    </source>
</evidence>
<dbReference type="GO" id="GO:0098797">
    <property type="term" value="C:plasma membrane protein complex"/>
    <property type="evidence" value="ECO:0007669"/>
    <property type="project" value="TreeGrafter"/>
</dbReference>
<feature type="domain" description="MacB-like periplasmic core" evidence="9">
    <location>
        <begin position="19"/>
        <end position="234"/>
    </location>
</feature>
<protein>
    <submittedName>
        <fullName evidence="10">Lipoprotein-releasing system transmembrane protein LolC</fullName>
    </submittedName>
</protein>
<dbReference type="AlphaFoldDB" id="A0A084Y169"/>
<dbReference type="Proteomes" id="UP000019812">
    <property type="component" value="Unassembled WGS sequence"/>
</dbReference>
<dbReference type="EMBL" id="JDSS02000020">
    <property type="protein sequence ID" value="KFB68463.1"/>
    <property type="molecule type" value="Genomic_DNA"/>
</dbReference>
<comment type="subcellular location">
    <subcellularLocation>
        <location evidence="1">Cell membrane</location>
        <topology evidence="1">Multi-pass membrane protein</topology>
    </subcellularLocation>
</comment>
<dbReference type="InterPro" id="IPR003838">
    <property type="entry name" value="ABC3_permease_C"/>
</dbReference>
<evidence type="ECO:0000313" key="10">
    <source>
        <dbReference type="EMBL" id="KFB68463.1"/>
    </source>
</evidence>
<feature type="transmembrane region" description="Helical" evidence="7">
    <location>
        <begin position="271"/>
        <end position="293"/>
    </location>
</feature>
<evidence type="ECO:0000256" key="7">
    <source>
        <dbReference type="SAM" id="Phobius"/>
    </source>
</evidence>
<dbReference type="InterPro" id="IPR051447">
    <property type="entry name" value="Lipoprotein-release_system"/>
</dbReference>
<feature type="transmembrane region" description="Helical" evidence="7">
    <location>
        <begin position="20"/>
        <end position="45"/>
    </location>
</feature>
<gene>
    <name evidence="10" type="primary">lolC</name>
    <name evidence="10" type="ORF">CAPSK01_001859</name>
</gene>
<evidence type="ECO:0000256" key="3">
    <source>
        <dbReference type="ARBA" id="ARBA00022475"/>
    </source>
</evidence>
<comment type="caution">
    <text evidence="10">The sequence shown here is derived from an EMBL/GenBank/DDBJ whole genome shotgun (WGS) entry which is preliminary data.</text>
</comment>
<feature type="transmembrane region" description="Helical" evidence="7">
    <location>
        <begin position="313"/>
        <end position="346"/>
    </location>
</feature>
<keyword evidence="6 7" id="KW-0472">Membrane</keyword>
<evidence type="ECO:0000313" key="11">
    <source>
        <dbReference type="Proteomes" id="UP000019812"/>
    </source>
</evidence>
<evidence type="ECO:0000256" key="5">
    <source>
        <dbReference type="ARBA" id="ARBA00022989"/>
    </source>
</evidence>
<dbReference type="Pfam" id="PF02687">
    <property type="entry name" value="FtsX"/>
    <property type="match status" value="1"/>
</dbReference>
<dbReference type="Pfam" id="PF12704">
    <property type="entry name" value="MacB_PCD"/>
    <property type="match status" value="1"/>
</dbReference>